<reference evidence="2" key="1">
    <citation type="submission" date="2020-06" db="EMBL/GenBank/DDBJ databases">
        <authorList>
            <person name="Li T."/>
            <person name="Hu X."/>
            <person name="Zhang T."/>
            <person name="Song X."/>
            <person name="Zhang H."/>
            <person name="Dai N."/>
            <person name="Sheng W."/>
            <person name="Hou X."/>
            <person name="Wei L."/>
        </authorList>
    </citation>
    <scope>NUCLEOTIDE SEQUENCE</scope>
    <source>
        <strain evidence="2">KEN1</strain>
        <tissue evidence="2">Leaf</tissue>
    </source>
</reference>
<dbReference type="PANTHER" id="PTHR35990">
    <property type="entry name" value="GAG1AT PROTEIN"/>
    <property type="match status" value="1"/>
</dbReference>
<sequence length="71" mass="7705">MSSDTKKAGNGSGAATGGFRAKLDHYLYSGEKKHVAAGIVFIGVLFGVPWYLRNREELMFIKVGAFGVLRI</sequence>
<keyword evidence="1" id="KW-0472">Membrane</keyword>
<name>A0AAW2YF76_9LAMI</name>
<evidence type="ECO:0000256" key="1">
    <source>
        <dbReference type="SAM" id="Phobius"/>
    </source>
</evidence>
<feature type="transmembrane region" description="Helical" evidence="1">
    <location>
        <begin position="34"/>
        <end position="52"/>
    </location>
</feature>
<organism evidence="2">
    <name type="scientific">Sesamum latifolium</name>
    <dbReference type="NCBI Taxonomy" id="2727402"/>
    <lineage>
        <taxon>Eukaryota</taxon>
        <taxon>Viridiplantae</taxon>
        <taxon>Streptophyta</taxon>
        <taxon>Embryophyta</taxon>
        <taxon>Tracheophyta</taxon>
        <taxon>Spermatophyta</taxon>
        <taxon>Magnoliopsida</taxon>
        <taxon>eudicotyledons</taxon>
        <taxon>Gunneridae</taxon>
        <taxon>Pentapetalae</taxon>
        <taxon>asterids</taxon>
        <taxon>lamiids</taxon>
        <taxon>Lamiales</taxon>
        <taxon>Pedaliaceae</taxon>
        <taxon>Sesamum</taxon>
    </lineage>
</organism>
<protein>
    <submittedName>
        <fullName evidence="2">Uncharacterized protein</fullName>
    </submittedName>
</protein>
<dbReference type="PANTHER" id="PTHR35990:SF1">
    <property type="entry name" value="GAG1AT PROTEIN"/>
    <property type="match status" value="1"/>
</dbReference>
<keyword evidence="1" id="KW-0812">Transmembrane</keyword>
<gene>
    <name evidence="2" type="ORF">Slati_0286300</name>
</gene>
<dbReference type="EMBL" id="JACGWN010000001">
    <property type="protein sequence ID" value="KAL0463987.1"/>
    <property type="molecule type" value="Genomic_DNA"/>
</dbReference>
<comment type="caution">
    <text evidence="2">The sequence shown here is derived from an EMBL/GenBank/DDBJ whole genome shotgun (WGS) entry which is preliminary data.</text>
</comment>
<dbReference type="AlphaFoldDB" id="A0AAW2YF76"/>
<evidence type="ECO:0000313" key="2">
    <source>
        <dbReference type="EMBL" id="KAL0463987.1"/>
    </source>
</evidence>
<proteinExistence type="predicted"/>
<reference evidence="2" key="2">
    <citation type="journal article" date="2024" name="Plant">
        <title>Genomic evolution and insights into agronomic trait innovations of Sesamum species.</title>
        <authorList>
            <person name="Miao H."/>
            <person name="Wang L."/>
            <person name="Qu L."/>
            <person name="Liu H."/>
            <person name="Sun Y."/>
            <person name="Le M."/>
            <person name="Wang Q."/>
            <person name="Wei S."/>
            <person name="Zheng Y."/>
            <person name="Lin W."/>
            <person name="Duan Y."/>
            <person name="Cao H."/>
            <person name="Xiong S."/>
            <person name="Wang X."/>
            <person name="Wei L."/>
            <person name="Li C."/>
            <person name="Ma Q."/>
            <person name="Ju M."/>
            <person name="Zhao R."/>
            <person name="Li G."/>
            <person name="Mu C."/>
            <person name="Tian Q."/>
            <person name="Mei H."/>
            <person name="Zhang T."/>
            <person name="Gao T."/>
            <person name="Zhang H."/>
        </authorList>
    </citation>
    <scope>NUCLEOTIDE SEQUENCE</scope>
    <source>
        <strain evidence="2">KEN1</strain>
    </source>
</reference>
<keyword evidence="1" id="KW-1133">Transmembrane helix</keyword>
<accession>A0AAW2YF76</accession>